<evidence type="ECO:0000256" key="3">
    <source>
        <dbReference type="ARBA" id="ARBA00012438"/>
    </source>
</evidence>
<evidence type="ECO:0000256" key="13">
    <source>
        <dbReference type="ARBA" id="ARBA00023136"/>
    </source>
</evidence>
<evidence type="ECO:0000259" key="21">
    <source>
        <dbReference type="PROSITE" id="PS50894"/>
    </source>
</evidence>
<keyword evidence="8" id="KW-0547">Nucleotide-binding</keyword>
<keyword evidence="12" id="KW-0902">Two-component regulatory system</keyword>
<dbReference type="PANTHER" id="PTHR45339:SF1">
    <property type="entry name" value="HYBRID SIGNAL TRANSDUCTION HISTIDINE KINASE J"/>
    <property type="match status" value="1"/>
</dbReference>
<evidence type="ECO:0000256" key="16">
    <source>
        <dbReference type="PROSITE-ProRule" id="PRU00110"/>
    </source>
</evidence>
<comment type="catalytic activity">
    <reaction evidence="1">
        <text>ATP + protein L-histidine = ADP + protein N-phospho-L-histidine.</text>
        <dbReference type="EC" id="2.7.13.3"/>
    </reaction>
</comment>
<dbReference type="EMBL" id="RJKX01000013">
    <property type="protein sequence ID" value="ROQ00143.1"/>
    <property type="molecule type" value="Genomic_DNA"/>
</dbReference>
<evidence type="ECO:0000256" key="9">
    <source>
        <dbReference type="ARBA" id="ARBA00022777"/>
    </source>
</evidence>
<evidence type="ECO:0000259" key="20">
    <source>
        <dbReference type="PROSITE" id="PS50110"/>
    </source>
</evidence>
<feature type="domain" description="Response regulatory" evidence="20">
    <location>
        <begin position="437"/>
        <end position="559"/>
    </location>
</feature>
<dbReference type="SUPFAM" id="SSF47226">
    <property type="entry name" value="Histidine-containing phosphotransfer domain, HPT domain"/>
    <property type="match status" value="1"/>
</dbReference>
<comment type="subcellular location">
    <subcellularLocation>
        <location evidence="2">Cell membrane</location>
        <topology evidence="2">Multi-pass membrane protein</topology>
    </subcellularLocation>
</comment>
<dbReference type="SUPFAM" id="SSF55874">
    <property type="entry name" value="ATPase domain of HSP90 chaperone/DNA topoisomerase II/histidine kinase"/>
    <property type="match status" value="1"/>
</dbReference>
<feature type="domain" description="HPt" evidence="21">
    <location>
        <begin position="752"/>
        <end position="849"/>
    </location>
</feature>
<dbReference type="Pfam" id="PF00512">
    <property type="entry name" value="HisKA"/>
    <property type="match status" value="1"/>
</dbReference>
<evidence type="ECO:0000256" key="11">
    <source>
        <dbReference type="ARBA" id="ARBA00022989"/>
    </source>
</evidence>
<feature type="modified residue" description="Phosphohistidine" evidence="16">
    <location>
        <position position="791"/>
    </location>
</feature>
<dbReference type="CDD" id="cd00082">
    <property type="entry name" value="HisKA"/>
    <property type="match status" value="1"/>
</dbReference>
<proteinExistence type="predicted"/>
<name>A0A3N1M8V6_9PROT</name>
<evidence type="ECO:0000256" key="14">
    <source>
        <dbReference type="ARBA" id="ARBA00064003"/>
    </source>
</evidence>
<feature type="transmembrane region" description="Helical" evidence="18">
    <location>
        <begin position="115"/>
        <end position="136"/>
    </location>
</feature>
<keyword evidence="10" id="KW-0067">ATP-binding</keyword>
<dbReference type="GO" id="GO:0005524">
    <property type="term" value="F:ATP binding"/>
    <property type="evidence" value="ECO:0007669"/>
    <property type="project" value="UniProtKB-KW"/>
</dbReference>
<feature type="transmembrane region" description="Helical" evidence="18">
    <location>
        <begin position="12"/>
        <end position="33"/>
    </location>
</feature>
<dbReference type="RefSeq" id="WP_123689453.1">
    <property type="nucleotide sequence ID" value="NZ_AP019700.1"/>
</dbReference>
<dbReference type="InterPro" id="IPR003594">
    <property type="entry name" value="HATPase_dom"/>
</dbReference>
<dbReference type="InterPro" id="IPR001789">
    <property type="entry name" value="Sig_transdc_resp-reg_receiver"/>
</dbReference>
<comment type="subunit">
    <text evidence="14">At low DSF concentrations, interacts with RpfF.</text>
</comment>
<dbReference type="Pfam" id="PF00072">
    <property type="entry name" value="Response_reg"/>
    <property type="match status" value="2"/>
</dbReference>
<evidence type="ECO:0000313" key="23">
    <source>
        <dbReference type="Proteomes" id="UP000278222"/>
    </source>
</evidence>
<dbReference type="PROSITE" id="PS50894">
    <property type="entry name" value="HPT"/>
    <property type="match status" value="1"/>
</dbReference>
<evidence type="ECO:0000256" key="1">
    <source>
        <dbReference type="ARBA" id="ARBA00000085"/>
    </source>
</evidence>
<dbReference type="CDD" id="cd00088">
    <property type="entry name" value="HPT"/>
    <property type="match status" value="1"/>
</dbReference>
<feature type="transmembrane region" description="Helical" evidence="18">
    <location>
        <begin position="67"/>
        <end position="85"/>
    </location>
</feature>
<dbReference type="AlphaFoldDB" id="A0A3N1M8V6"/>
<dbReference type="SUPFAM" id="SSF52172">
    <property type="entry name" value="CheY-like"/>
    <property type="match status" value="2"/>
</dbReference>
<feature type="domain" description="Histidine kinase" evidence="19">
    <location>
        <begin position="196"/>
        <end position="417"/>
    </location>
</feature>
<dbReference type="InterPro" id="IPR004358">
    <property type="entry name" value="Sig_transdc_His_kin-like_C"/>
</dbReference>
<organism evidence="22 23">
    <name type="scientific">Stella humosa</name>
    <dbReference type="NCBI Taxonomy" id="94"/>
    <lineage>
        <taxon>Bacteria</taxon>
        <taxon>Pseudomonadati</taxon>
        <taxon>Pseudomonadota</taxon>
        <taxon>Alphaproteobacteria</taxon>
        <taxon>Rhodospirillales</taxon>
        <taxon>Stellaceae</taxon>
        <taxon>Stella</taxon>
    </lineage>
</organism>
<dbReference type="CDD" id="cd17546">
    <property type="entry name" value="REC_hyHK_CKI1_RcsC-like"/>
    <property type="match status" value="2"/>
</dbReference>
<dbReference type="OrthoDB" id="9801651at2"/>
<feature type="modified residue" description="4-aspartylphosphate" evidence="17">
    <location>
        <position position="640"/>
    </location>
</feature>
<evidence type="ECO:0000256" key="2">
    <source>
        <dbReference type="ARBA" id="ARBA00004651"/>
    </source>
</evidence>
<keyword evidence="11 18" id="KW-1133">Transmembrane helix</keyword>
<keyword evidence="5 17" id="KW-0597">Phosphoprotein</keyword>
<evidence type="ECO:0000313" key="22">
    <source>
        <dbReference type="EMBL" id="ROQ00143.1"/>
    </source>
</evidence>
<dbReference type="Pfam" id="PF01627">
    <property type="entry name" value="Hpt"/>
    <property type="match status" value="1"/>
</dbReference>
<dbReference type="InterPro" id="IPR005467">
    <property type="entry name" value="His_kinase_dom"/>
</dbReference>
<comment type="caution">
    <text evidence="22">The sequence shown here is derived from an EMBL/GenBank/DDBJ whole genome shotgun (WGS) entry which is preliminary data.</text>
</comment>
<dbReference type="SUPFAM" id="SSF47384">
    <property type="entry name" value="Homodimeric domain of signal transducing histidine kinase"/>
    <property type="match status" value="1"/>
</dbReference>
<evidence type="ECO:0000256" key="10">
    <source>
        <dbReference type="ARBA" id="ARBA00022840"/>
    </source>
</evidence>
<keyword evidence="6" id="KW-0808">Transferase</keyword>
<dbReference type="Proteomes" id="UP000278222">
    <property type="component" value="Unassembled WGS sequence"/>
</dbReference>
<dbReference type="PROSITE" id="PS50109">
    <property type="entry name" value="HIS_KIN"/>
    <property type="match status" value="1"/>
</dbReference>
<keyword evidence="9" id="KW-0418">Kinase</keyword>
<evidence type="ECO:0000256" key="5">
    <source>
        <dbReference type="ARBA" id="ARBA00022553"/>
    </source>
</evidence>
<evidence type="ECO:0000259" key="19">
    <source>
        <dbReference type="PROSITE" id="PS50109"/>
    </source>
</evidence>
<reference evidence="22 23" key="1">
    <citation type="submission" date="2018-11" db="EMBL/GenBank/DDBJ databases">
        <title>Genomic Encyclopedia of Type Strains, Phase IV (KMG-IV): sequencing the most valuable type-strain genomes for metagenomic binning, comparative biology and taxonomic classification.</title>
        <authorList>
            <person name="Goeker M."/>
        </authorList>
    </citation>
    <scope>NUCLEOTIDE SEQUENCE [LARGE SCALE GENOMIC DNA]</scope>
    <source>
        <strain evidence="22 23">DSM 5900</strain>
    </source>
</reference>
<evidence type="ECO:0000256" key="6">
    <source>
        <dbReference type="ARBA" id="ARBA00022679"/>
    </source>
</evidence>
<evidence type="ECO:0000256" key="17">
    <source>
        <dbReference type="PROSITE-ProRule" id="PRU00169"/>
    </source>
</evidence>
<feature type="domain" description="Response regulatory" evidence="20">
    <location>
        <begin position="589"/>
        <end position="707"/>
    </location>
</feature>
<dbReference type="Gene3D" id="1.20.120.160">
    <property type="entry name" value="HPT domain"/>
    <property type="match status" value="1"/>
</dbReference>
<dbReference type="GO" id="GO:0000155">
    <property type="term" value="F:phosphorelay sensor kinase activity"/>
    <property type="evidence" value="ECO:0007669"/>
    <property type="project" value="InterPro"/>
</dbReference>
<gene>
    <name evidence="22" type="ORF">EDC65_1939</name>
</gene>
<evidence type="ECO:0000256" key="18">
    <source>
        <dbReference type="SAM" id="Phobius"/>
    </source>
</evidence>
<evidence type="ECO:0000256" key="15">
    <source>
        <dbReference type="ARBA" id="ARBA00068150"/>
    </source>
</evidence>
<dbReference type="FunFam" id="3.30.565.10:FF:000010">
    <property type="entry name" value="Sensor histidine kinase RcsC"/>
    <property type="match status" value="1"/>
</dbReference>
<accession>A0A3N1M8V6</accession>
<dbReference type="InterPro" id="IPR003661">
    <property type="entry name" value="HisK_dim/P_dom"/>
</dbReference>
<evidence type="ECO:0000256" key="12">
    <source>
        <dbReference type="ARBA" id="ARBA00023012"/>
    </source>
</evidence>
<feature type="transmembrane region" description="Helical" evidence="18">
    <location>
        <begin position="142"/>
        <end position="162"/>
    </location>
</feature>
<dbReference type="InterPro" id="IPR036097">
    <property type="entry name" value="HisK_dim/P_sf"/>
</dbReference>
<keyword evidence="23" id="KW-1185">Reference proteome</keyword>
<evidence type="ECO:0000256" key="4">
    <source>
        <dbReference type="ARBA" id="ARBA00022475"/>
    </source>
</evidence>
<keyword evidence="4" id="KW-1003">Cell membrane</keyword>
<dbReference type="GO" id="GO:0005886">
    <property type="term" value="C:plasma membrane"/>
    <property type="evidence" value="ECO:0007669"/>
    <property type="project" value="UniProtKB-SubCell"/>
</dbReference>
<dbReference type="SMART" id="SM00448">
    <property type="entry name" value="REC"/>
    <property type="match status" value="2"/>
</dbReference>
<dbReference type="FunFam" id="1.10.287.130:FF:000002">
    <property type="entry name" value="Two-component osmosensing histidine kinase"/>
    <property type="match status" value="1"/>
</dbReference>
<dbReference type="Gene3D" id="1.10.287.130">
    <property type="match status" value="1"/>
</dbReference>
<dbReference type="EC" id="2.7.13.3" evidence="3"/>
<feature type="transmembrane region" description="Helical" evidence="18">
    <location>
        <begin position="39"/>
        <end position="55"/>
    </location>
</feature>
<feature type="modified residue" description="4-aspartylphosphate" evidence="17">
    <location>
        <position position="491"/>
    </location>
</feature>
<dbReference type="SMART" id="SM00387">
    <property type="entry name" value="HATPase_c"/>
    <property type="match status" value="1"/>
</dbReference>
<dbReference type="PROSITE" id="PS50110">
    <property type="entry name" value="RESPONSE_REGULATORY"/>
    <property type="match status" value="2"/>
</dbReference>
<dbReference type="Gene3D" id="3.30.565.10">
    <property type="entry name" value="Histidine kinase-like ATPase, C-terminal domain"/>
    <property type="match status" value="1"/>
</dbReference>
<keyword evidence="13 18" id="KW-0472">Membrane</keyword>
<dbReference type="CDD" id="cd16922">
    <property type="entry name" value="HATPase_EvgS-ArcB-TorS-like"/>
    <property type="match status" value="1"/>
</dbReference>
<dbReference type="SMART" id="SM00388">
    <property type="entry name" value="HisKA"/>
    <property type="match status" value="1"/>
</dbReference>
<keyword evidence="7 18" id="KW-0812">Transmembrane</keyword>
<evidence type="ECO:0000256" key="7">
    <source>
        <dbReference type="ARBA" id="ARBA00022692"/>
    </source>
</evidence>
<dbReference type="PANTHER" id="PTHR45339">
    <property type="entry name" value="HYBRID SIGNAL TRANSDUCTION HISTIDINE KINASE J"/>
    <property type="match status" value="1"/>
</dbReference>
<dbReference type="InterPro" id="IPR036641">
    <property type="entry name" value="HPT_dom_sf"/>
</dbReference>
<dbReference type="PRINTS" id="PR00344">
    <property type="entry name" value="BCTRLSENSOR"/>
</dbReference>
<dbReference type="InterPro" id="IPR011006">
    <property type="entry name" value="CheY-like_superfamily"/>
</dbReference>
<dbReference type="Gene3D" id="3.40.50.2300">
    <property type="match status" value="2"/>
</dbReference>
<dbReference type="InterPro" id="IPR008207">
    <property type="entry name" value="Sig_transdc_His_kin_Hpt_dom"/>
</dbReference>
<sequence>MTNELDKVRHHFGQFLVVLFWLHVPILAATAVAVDRSPVGAALASTVLAAAYHLAWWRRGSAPSTRYLSAIALMGEPVLLVYLFSGKAWQMDMHMYFFATLALTIAWCDKRAVVVAATAIAIHHLALSYLLPLAVFPSGGDLSRVLLHAGIVAFQTAVLVWLSDTLVEKFGQIGTMSAETQEAENANRAKSMFLANMSHEIRTPMNAILGFAHLALRTDLTPRQRDYVTKIDRAGNSLLRLINDILDFSKNEAGKLSLERHPFAVQAAIDNQLHIAATAAEAKGVALRAVIDKTVPEVLIGDELRFSQVVLNLVTNAVKFTGNGTVTVSAKVAKREADTVTLEVSVQDTGIGMTEQQLASLFRSFSQADSSTTRRFGGTGLGLAICKQIVELMGGTIRAESSPGAGSTFVFTVVMEVGAAAAMPTEPVPTPDIARLRVLVADDNPASRKILQQIFASWSMPVDLVASGPEVLGAIDMAASAATPYDLVLLDWKMPGLDGIETIAAMRASTGAGRMPSVLLVTAYGDDEVRADAEAMDVAAVLTKPVDPRALLAAITRLHASQTGTATAADDDRNAGAIPMVAPARRGLRVLLAEDNPINREIAIELLTGAGLKVDTAENGRIACDRMQAAGGRYAAVLMDVQMPEMDGIEATMRIRQDWPADRLPIIAMTAHAYEVERQRCFAAGMNDHIAKPVDPALLIRTLDRWLVARDATSLAEEAASAAPPAASPTDTLPDSLPPFDLPAALRRVNGKHALLRRLIVNFGANFADAAPNLRAHVARAALGDARRLAHTLKGVAASLEIREVAAVAAGIETALADDDLDGMDAKLDALDGLMAPAIVAARSLLPGGPTSAAPTGAAVDAAAVARATVALRTMLGRRSLGARAGFDRLAQALGMTAEAAAQHPMKAALDRLDYDRALQLLDEIPHADDSTVPRTETLWIGPRF</sequence>
<evidence type="ECO:0000256" key="8">
    <source>
        <dbReference type="ARBA" id="ARBA00022741"/>
    </source>
</evidence>
<dbReference type="Pfam" id="PF02518">
    <property type="entry name" value="HATPase_c"/>
    <property type="match status" value="1"/>
</dbReference>
<protein>
    <recommendedName>
        <fullName evidence="15">Sensory/regulatory protein RpfC</fullName>
        <ecNumber evidence="3">2.7.13.3</ecNumber>
    </recommendedName>
</protein>
<dbReference type="InterPro" id="IPR036890">
    <property type="entry name" value="HATPase_C_sf"/>
</dbReference>